<dbReference type="InterPro" id="IPR029069">
    <property type="entry name" value="HotDog_dom_sf"/>
</dbReference>
<comment type="caution">
    <text evidence="1">The sequence shown here is derived from an EMBL/GenBank/DDBJ whole genome shotgun (WGS) entry which is preliminary data.</text>
</comment>
<accession>A0A3M9YL47</accession>
<dbReference type="FunFam" id="3.10.129.10:FF:000103">
    <property type="entry name" value="WGS project CABT00000000 data, contig 2.1"/>
    <property type="match status" value="1"/>
</dbReference>
<dbReference type="RefSeq" id="XP_028497918.1">
    <property type="nucleotide sequence ID" value="XM_028635716.1"/>
</dbReference>
<reference evidence="1 2" key="1">
    <citation type="submission" date="2018-10" db="EMBL/GenBank/DDBJ databases">
        <title>Genome sequence of Verticillium nonalfalfae VnAa140.</title>
        <authorList>
            <person name="Stajich J.E."/>
            <person name="Kasson M.T."/>
        </authorList>
    </citation>
    <scope>NUCLEOTIDE SEQUENCE [LARGE SCALE GENOMIC DNA]</scope>
    <source>
        <strain evidence="1 2">VnAa140</strain>
    </source>
</reference>
<protein>
    <recommendedName>
        <fullName evidence="3">Mesaconyl-C4 CoA hydratase</fullName>
    </recommendedName>
</protein>
<dbReference type="STRING" id="1051616.A0A3M9YL47"/>
<keyword evidence="2" id="KW-1185">Reference proteome</keyword>
<dbReference type="PANTHER" id="PTHR28152">
    <property type="entry name" value="HYDROXYACYL-THIOESTER DEHYDRATASE TYPE 2, MITOCHONDRIAL"/>
    <property type="match status" value="1"/>
</dbReference>
<dbReference type="GO" id="GO:0005739">
    <property type="term" value="C:mitochondrion"/>
    <property type="evidence" value="ECO:0007669"/>
    <property type="project" value="TreeGrafter"/>
</dbReference>
<dbReference type="PANTHER" id="PTHR28152:SF2">
    <property type="entry name" value="N-TERMINAL OF MAOC-LIKE DEHYDRATASE DOMAIN-CONTAINING PROTEIN"/>
    <property type="match status" value="1"/>
</dbReference>
<dbReference type="EMBL" id="RBVV01000013">
    <property type="protein sequence ID" value="RNJ59760.1"/>
    <property type="molecule type" value="Genomic_DNA"/>
</dbReference>
<dbReference type="AlphaFoldDB" id="A0A3M9YL47"/>
<dbReference type="Proteomes" id="UP000267145">
    <property type="component" value="Unassembled WGS sequence"/>
</dbReference>
<proteinExistence type="predicted"/>
<gene>
    <name evidence="1" type="ORF">D7B24_001485</name>
</gene>
<organism evidence="1 2">
    <name type="scientific">Verticillium nonalfalfae</name>
    <dbReference type="NCBI Taxonomy" id="1051616"/>
    <lineage>
        <taxon>Eukaryota</taxon>
        <taxon>Fungi</taxon>
        <taxon>Dikarya</taxon>
        <taxon>Ascomycota</taxon>
        <taxon>Pezizomycotina</taxon>
        <taxon>Sordariomycetes</taxon>
        <taxon>Hypocreomycetidae</taxon>
        <taxon>Glomerellales</taxon>
        <taxon>Plectosphaerellaceae</taxon>
        <taxon>Verticillium</taxon>
    </lineage>
</organism>
<dbReference type="InterPro" id="IPR052741">
    <property type="entry name" value="Mitochondrial_HTD2"/>
</dbReference>
<dbReference type="GO" id="GO:0019171">
    <property type="term" value="F:(3R)-hydroxyacyl-[acyl-carrier-protein] dehydratase activity"/>
    <property type="evidence" value="ECO:0007669"/>
    <property type="project" value="TreeGrafter"/>
</dbReference>
<name>A0A3M9YL47_9PEZI</name>
<dbReference type="GeneID" id="39605174"/>
<evidence type="ECO:0000313" key="1">
    <source>
        <dbReference type="EMBL" id="RNJ59760.1"/>
    </source>
</evidence>
<evidence type="ECO:0000313" key="2">
    <source>
        <dbReference type="Proteomes" id="UP000267145"/>
    </source>
</evidence>
<sequence length="349" mass="38896">MHFAARMARRISPSATYGMPRFQSSMTHRPMQKTASEAALRLLESFADTTVARRQVVDGNQLQKLSLTLGRRQLARDLDVSISAPPTGTPLPHGYHLVYFTPNGIEGELGADGTDKTFNAPSPFSRRMWAGGKMMWPAGEEPIRVGDEVEERTRLLGATAKASRRGEDMVLVDVEKEFWGPNGLALVDRRSWIFRPEIHPEATATTPPPKSHENLVRGPSTCEDIAYEHDAPPLRRLSWSSVGLFRFSALTFNGHKIHYNQGWARDVEGHPGVVVHGPLNLISMLDYWRDVHGKGQSPREIAYKALSPIYAGETFDIRTVGERGSRDDKSWDISVEKEGIVCMKAQILG</sequence>
<evidence type="ECO:0008006" key="3">
    <source>
        <dbReference type="Google" id="ProtNLM"/>
    </source>
</evidence>
<dbReference type="Gene3D" id="3.10.129.10">
    <property type="entry name" value="Hotdog Thioesterase"/>
    <property type="match status" value="1"/>
</dbReference>
<dbReference type="SUPFAM" id="SSF54637">
    <property type="entry name" value="Thioesterase/thiol ester dehydrase-isomerase"/>
    <property type="match status" value="1"/>
</dbReference>